<feature type="compositionally biased region" description="Polar residues" evidence="5">
    <location>
        <begin position="277"/>
        <end position="286"/>
    </location>
</feature>
<comment type="caution">
    <text evidence="6">The sequence shown here is derived from an EMBL/GenBank/DDBJ whole genome shotgun (WGS) entry which is preliminary data.</text>
</comment>
<comment type="subcellular location">
    <subcellularLocation>
        <location evidence="1">Nucleus</location>
    </subcellularLocation>
</comment>
<evidence type="ECO:0000256" key="4">
    <source>
        <dbReference type="ARBA" id="ARBA00023242"/>
    </source>
</evidence>
<evidence type="ECO:0000313" key="6">
    <source>
        <dbReference type="EMBL" id="CAL5218672.1"/>
    </source>
</evidence>
<evidence type="ECO:0000256" key="2">
    <source>
        <dbReference type="ARBA" id="ARBA00017589"/>
    </source>
</evidence>
<keyword evidence="4" id="KW-0539">Nucleus</keyword>
<proteinExistence type="predicted"/>
<keyword evidence="3" id="KW-0235">DNA replication</keyword>
<dbReference type="Gene3D" id="3.90.1030.20">
    <property type="entry name" value="DNA polymerase delta, p66 (Cdc27) subunit, wHTH domain"/>
    <property type="match status" value="1"/>
</dbReference>
<feature type="compositionally biased region" description="Basic and acidic residues" evidence="5">
    <location>
        <begin position="471"/>
        <end position="490"/>
    </location>
</feature>
<feature type="compositionally biased region" description="Acidic residues" evidence="5">
    <location>
        <begin position="454"/>
        <end position="463"/>
    </location>
</feature>
<feature type="compositionally biased region" description="Acidic residues" evidence="5">
    <location>
        <begin position="393"/>
        <end position="403"/>
    </location>
</feature>
<dbReference type="Pfam" id="PF09507">
    <property type="entry name" value="CDC27"/>
    <property type="match status" value="1"/>
</dbReference>
<evidence type="ECO:0000313" key="7">
    <source>
        <dbReference type="Proteomes" id="UP001497392"/>
    </source>
</evidence>
<evidence type="ECO:0000256" key="3">
    <source>
        <dbReference type="ARBA" id="ARBA00022705"/>
    </source>
</evidence>
<evidence type="ECO:0000256" key="1">
    <source>
        <dbReference type="ARBA" id="ARBA00004123"/>
    </source>
</evidence>
<feature type="compositionally biased region" description="Low complexity" evidence="5">
    <location>
        <begin position="356"/>
        <end position="374"/>
    </location>
</feature>
<name>A0ABP1FMA9_9CHLO</name>
<evidence type="ECO:0000256" key="5">
    <source>
        <dbReference type="SAM" id="MobiDB-lite"/>
    </source>
</evidence>
<dbReference type="PANTHER" id="PTHR17598">
    <property type="entry name" value="DNA POLYMERASE DELTA SUBUNIT 3"/>
    <property type="match status" value="1"/>
</dbReference>
<accession>A0ABP1FMA9</accession>
<dbReference type="InterPro" id="IPR019038">
    <property type="entry name" value="POLD3"/>
</dbReference>
<dbReference type="InterPro" id="IPR041913">
    <property type="entry name" value="POLD3_sf"/>
</dbReference>
<feature type="region of interest" description="Disordered" evidence="5">
    <location>
        <begin position="246"/>
        <end position="542"/>
    </location>
</feature>
<gene>
    <name evidence="6" type="primary">g379</name>
    <name evidence="6" type="ORF">VP750_LOCUS331</name>
</gene>
<feature type="compositionally biased region" description="Low complexity" evidence="5">
    <location>
        <begin position="317"/>
        <end position="335"/>
    </location>
</feature>
<dbReference type="EMBL" id="CAXHTA020000001">
    <property type="protein sequence ID" value="CAL5218672.1"/>
    <property type="molecule type" value="Genomic_DNA"/>
</dbReference>
<reference evidence="6 7" key="1">
    <citation type="submission" date="2024-06" db="EMBL/GenBank/DDBJ databases">
        <authorList>
            <person name="Kraege A."/>
            <person name="Thomma B."/>
        </authorList>
    </citation>
    <scope>NUCLEOTIDE SEQUENCE [LARGE SCALE GENOMIC DNA]</scope>
</reference>
<sequence length="542" mass="56886">MAALREQPVADKERICEELQDLVSDQLKAISYKWLARHFSVPANDAKRHLFEFAEKHRNKVASTYLVAGWTKGANSHHVVQLVDASAVADRRSKLDPVTSLHVYSIQPTPPKGASDILNHDELQTRDLFLGMVKQGDLNCLSDNRWSAVQCQGAKRDPSLASKKPVVAPPALEEKPVSAVAKAIKDAAAGNPAAAAAAAVKEEAEPEAKSASAPARAAEVMPAAKPAAVKGKGSAIASMWSKAPAKKAKKAAPQKTAAQPSLKEKAAAVDAEAFMRLNQQDAASSSGEEDEDDVPIRRSQAPRKDALADSDDEAEEAPAQKPAAPAAKPKAASKQPAKRKTVLDEASDSEDDWEAPKQAAGKGRPGKAAPAADATVHVTTSKRAAAEAAPAAEAEEAMEEDEEAAPKAQGRKPRKASAGAKRPAPGNVKLHDSTSGPARKKVQRTTYNEKGEEVTEMVYEDAVPEPAEAPADEKVAEPVPEEKPKQDAKEAAAATSRSNNSGGVKRKAGGGVDSKAAKKPAGKGKAGLAAGQRNIASFFAKR</sequence>
<keyword evidence="7" id="KW-1185">Reference proteome</keyword>
<dbReference type="PANTHER" id="PTHR17598:SF13">
    <property type="entry name" value="DNA POLYMERASE DELTA SUBUNIT 3"/>
    <property type="match status" value="1"/>
</dbReference>
<organism evidence="6 7">
    <name type="scientific">Coccomyxa viridis</name>
    <dbReference type="NCBI Taxonomy" id="1274662"/>
    <lineage>
        <taxon>Eukaryota</taxon>
        <taxon>Viridiplantae</taxon>
        <taxon>Chlorophyta</taxon>
        <taxon>core chlorophytes</taxon>
        <taxon>Trebouxiophyceae</taxon>
        <taxon>Trebouxiophyceae incertae sedis</taxon>
        <taxon>Coccomyxaceae</taxon>
        <taxon>Coccomyxa</taxon>
    </lineage>
</organism>
<dbReference type="Proteomes" id="UP001497392">
    <property type="component" value="Unassembled WGS sequence"/>
</dbReference>
<protein>
    <recommendedName>
        <fullName evidence="2">DNA polymerase delta subunit 3</fullName>
    </recommendedName>
</protein>